<evidence type="ECO:0000313" key="4">
    <source>
        <dbReference type="Proteomes" id="UP000015103"/>
    </source>
</evidence>
<dbReference type="GO" id="GO:0006355">
    <property type="term" value="P:regulation of DNA-templated transcription"/>
    <property type="evidence" value="ECO:0007669"/>
    <property type="project" value="InterPro"/>
</dbReference>
<sequence>MEESDEKYKMRTFTDYMYFDAISETYLFLKTKRKLCFIAEDMDCTVPGNLPATICPVISTTVQSSPSASSISAISSTTSPTTSPFISTTIHNNVNHHHHAATTGNGIITTTVPSVNNNHTINNNSPSTNTSSSTNPSLHAVAATQPASTNNSSVSLNHQPVKIISRNANGTTIFAKAFEEGRGMDLWREGGTKNQGGRNCSKRGGSSKLGEVFLCPSLEARGRTPSGVVWTSSPTNEAELQLYRVMQRASLLAYYDTLLEMGGDDVQQLCEAGEEEFLEIMALVGMASKPLHVRRLQKALQEWLTNPRAQIL</sequence>
<proteinExistence type="predicted"/>
<dbReference type="STRING" id="13249.T1HC63"/>
<dbReference type="PANTHER" id="PTHR12623:SF10">
    <property type="entry name" value="NGFI-A-BINDING PROTEIN HOMOLOG"/>
    <property type="match status" value="1"/>
</dbReference>
<feature type="compositionally biased region" description="Low complexity" evidence="1">
    <location>
        <begin position="117"/>
        <end position="137"/>
    </location>
</feature>
<dbReference type="GO" id="GO:0003712">
    <property type="term" value="F:transcription coregulator activity"/>
    <property type="evidence" value="ECO:0007669"/>
    <property type="project" value="InterPro"/>
</dbReference>
<dbReference type="AlphaFoldDB" id="T1HC63"/>
<name>T1HC63_RHOPR</name>
<evidence type="ECO:0000256" key="1">
    <source>
        <dbReference type="SAM" id="MobiDB-lite"/>
    </source>
</evidence>
<evidence type="ECO:0000313" key="3">
    <source>
        <dbReference type="EnsemblMetazoa" id="RPRC001625-PA"/>
    </source>
</evidence>
<protein>
    <submittedName>
        <fullName evidence="3">NCD1 domain-containing protein</fullName>
    </submittedName>
</protein>
<dbReference type="EMBL" id="ACPB03001845">
    <property type="status" value="NOT_ANNOTATED_CDS"/>
    <property type="molecule type" value="Genomic_DNA"/>
</dbReference>
<dbReference type="eggNOG" id="KOG3835">
    <property type="taxonomic scope" value="Eukaryota"/>
</dbReference>
<dbReference type="VEuPathDB" id="VectorBase:RPRC001625"/>
<evidence type="ECO:0000259" key="2">
    <source>
        <dbReference type="Pfam" id="PF04904"/>
    </source>
</evidence>
<dbReference type="InterPro" id="IPR006988">
    <property type="entry name" value="Nab_N"/>
</dbReference>
<feature type="compositionally biased region" description="Polar residues" evidence="1">
    <location>
        <begin position="145"/>
        <end position="155"/>
    </location>
</feature>
<feature type="region of interest" description="Disordered" evidence="1">
    <location>
        <begin position="117"/>
        <end position="155"/>
    </location>
</feature>
<dbReference type="Proteomes" id="UP000015103">
    <property type="component" value="Unassembled WGS sequence"/>
</dbReference>
<organism evidence="3 4">
    <name type="scientific">Rhodnius prolixus</name>
    <name type="common">Triatomid bug</name>
    <dbReference type="NCBI Taxonomy" id="13249"/>
    <lineage>
        <taxon>Eukaryota</taxon>
        <taxon>Metazoa</taxon>
        <taxon>Ecdysozoa</taxon>
        <taxon>Arthropoda</taxon>
        <taxon>Hexapoda</taxon>
        <taxon>Insecta</taxon>
        <taxon>Pterygota</taxon>
        <taxon>Neoptera</taxon>
        <taxon>Paraneoptera</taxon>
        <taxon>Hemiptera</taxon>
        <taxon>Heteroptera</taxon>
        <taxon>Panheteroptera</taxon>
        <taxon>Cimicomorpha</taxon>
        <taxon>Reduviidae</taxon>
        <taxon>Triatominae</taxon>
        <taxon>Rhodnius</taxon>
    </lineage>
</organism>
<dbReference type="EMBL" id="ACPB03001844">
    <property type="status" value="NOT_ANNOTATED_CDS"/>
    <property type="molecule type" value="Genomic_DNA"/>
</dbReference>
<reference evidence="3" key="1">
    <citation type="submission" date="2015-05" db="UniProtKB">
        <authorList>
            <consortium name="EnsemblMetazoa"/>
        </authorList>
    </citation>
    <scope>IDENTIFICATION</scope>
</reference>
<dbReference type="HOGENOM" id="CLU_892292_0_0_1"/>
<dbReference type="EnsemblMetazoa" id="RPRC001625-RA">
    <property type="protein sequence ID" value="RPRC001625-PA"/>
    <property type="gene ID" value="RPRC001625"/>
</dbReference>
<dbReference type="InParanoid" id="T1HC63"/>
<keyword evidence="4" id="KW-1185">Reference proteome</keyword>
<dbReference type="InterPro" id="IPR039040">
    <property type="entry name" value="NAB_fam"/>
</dbReference>
<dbReference type="PANTHER" id="PTHR12623">
    <property type="entry name" value="NGFI-A BINDING PROTEIN"/>
    <property type="match status" value="1"/>
</dbReference>
<dbReference type="Pfam" id="PF04904">
    <property type="entry name" value="SAM_NCD1"/>
    <property type="match status" value="1"/>
</dbReference>
<feature type="domain" description="Nab N-terminal" evidence="2">
    <location>
        <begin position="234"/>
        <end position="309"/>
    </location>
</feature>
<accession>T1HC63</accession>
<dbReference type="GO" id="GO:0005634">
    <property type="term" value="C:nucleus"/>
    <property type="evidence" value="ECO:0007669"/>
    <property type="project" value="InterPro"/>
</dbReference>
<dbReference type="EMBL" id="ACPB03001843">
    <property type="status" value="NOT_ANNOTATED_CDS"/>
    <property type="molecule type" value="Genomic_DNA"/>
</dbReference>
<dbReference type="EMBL" id="ACPB03001846">
    <property type="status" value="NOT_ANNOTATED_CDS"/>
    <property type="molecule type" value="Genomic_DNA"/>
</dbReference>